<protein>
    <submittedName>
        <fullName evidence="1">Uncharacterized protein</fullName>
    </submittedName>
</protein>
<gene>
    <name evidence="1" type="ORF">SAMN05421846_10267</name>
</gene>
<evidence type="ECO:0000313" key="1">
    <source>
        <dbReference type="EMBL" id="SDH79144.1"/>
    </source>
</evidence>
<reference evidence="2" key="1">
    <citation type="submission" date="2016-10" db="EMBL/GenBank/DDBJ databases">
        <authorList>
            <person name="Varghese N."/>
            <person name="Submissions S."/>
        </authorList>
    </citation>
    <scope>NUCLEOTIDE SEQUENCE [LARGE SCALE GENOMIC DNA]</scope>
    <source>
        <strain evidence="2">DSM 17071</strain>
    </source>
</reference>
<dbReference type="AlphaFoldDB" id="A0A1G8FAF8"/>
<accession>A0A1G8FAF8</accession>
<dbReference type="STRING" id="311334.SAMN05421846_10267"/>
<organism evidence="1 2">
    <name type="scientific">Chryseobacterium taeanense</name>
    <dbReference type="NCBI Taxonomy" id="311334"/>
    <lineage>
        <taxon>Bacteria</taxon>
        <taxon>Pseudomonadati</taxon>
        <taxon>Bacteroidota</taxon>
        <taxon>Flavobacteriia</taxon>
        <taxon>Flavobacteriales</taxon>
        <taxon>Weeksellaceae</taxon>
        <taxon>Chryseobacterium group</taxon>
        <taxon>Chryseobacterium</taxon>
    </lineage>
</organism>
<dbReference type="Proteomes" id="UP000198869">
    <property type="component" value="Unassembled WGS sequence"/>
</dbReference>
<evidence type="ECO:0000313" key="2">
    <source>
        <dbReference type="Proteomes" id="UP000198869"/>
    </source>
</evidence>
<sequence length="43" mass="5298">MQMMKKIMVKKSYFRLENHEGKYSTKTLKSQYLFKKYSLSLLF</sequence>
<keyword evidence="2" id="KW-1185">Reference proteome</keyword>
<dbReference type="EMBL" id="FNDW01000002">
    <property type="protein sequence ID" value="SDH79144.1"/>
    <property type="molecule type" value="Genomic_DNA"/>
</dbReference>
<name>A0A1G8FAF8_9FLAO</name>
<proteinExistence type="predicted"/>